<feature type="binding site" evidence="6">
    <location>
        <position position="100"/>
    </location>
    <ligand>
        <name>Zn(2+)</name>
        <dbReference type="ChEBI" id="CHEBI:29105"/>
    </ligand>
</feature>
<sequence>MIVKIRRSAAEWKRLLTPQQFWVTRQKGTEAPFSGQYYNNHESGIYRCVCCRTPLFSSKTKFDSGTGWPSFWAPIKQENVALVADNSLFMRRTEVLCATCDAHLGHVFDDGPRPTGLRYCMNSAALVFEKGNPDLAERLLKQLIAYLGS</sequence>
<dbReference type="NCBIfam" id="TIGR00357">
    <property type="entry name" value="peptide-methionine (R)-S-oxide reductase MsrB"/>
    <property type="match status" value="1"/>
</dbReference>
<evidence type="ECO:0000256" key="2">
    <source>
        <dbReference type="ARBA" id="ARBA00022723"/>
    </source>
</evidence>
<dbReference type="InterPro" id="IPR028427">
    <property type="entry name" value="Met_Sox_Rdtase_MsrB"/>
</dbReference>
<evidence type="ECO:0000313" key="8">
    <source>
        <dbReference type="EMBL" id="AGY58100.1"/>
    </source>
</evidence>
<dbReference type="KEGG" id="glj:GKIL_1854"/>
<dbReference type="RefSeq" id="WP_023173225.1">
    <property type="nucleotide sequence ID" value="NC_022600.1"/>
</dbReference>
<evidence type="ECO:0000256" key="6">
    <source>
        <dbReference type="HAMAP-Rule" id="MF_01400"/>
    </source>
</evidence>
<dbReference type="PANTHER" id="PTHR10173">
    <property type="entry name" value="METHIONINE SULFOXIDE REDUCTASE"/>
    <property type="match status" value="1"/>
</dbReference>
<keyword evidence="9" id="KW-1185">Reference proteome</keyword>
<organism evidence="8 9">
    <name type="scientific">Gloeobacter kilaueensis (strain ATCC BAA-2537 / CCAP 1431/1 / ULC 316 / JS1)</name>
    <dbReference type="NCBI Taxonomy" id="1183438"/>
    <lineage>
        <taxon>Bacteria</taxon>
        <taxon>Bacillati</taxon>
        <taxon>Cyanobacteriota</taxon>
        <taxon>Cyanophyceae</taxon>
        <taxon>Gloeobacterales</taxon>
        <taxon>Gloeobacteraceae</taxon>
        <taxon>Gloeobacter</taxon>
    </lineage>
</organism>
<dbReference type="PATRIC" id="fig|1183438.3.peg.1818"/>
<evidence type="ECO:0000313" key="9">
    <source>
        <dbReference type="Proteomes" id="UP000017396"/>
    </source>
</evidence>
<comment type="similarity">
    <text evidence="1 6">Belongs to the MsrB Met sulfoxide reductase family.</text>
</comment>
<dbReference type="EC" id="1.8.4.12" evidence="6"/>
<dbReference type="Pfam" id="PF01641">
    <property type="entry name" value="SelR"/>
    <property type="match status" value="1"/>
</dbReference>
<gene>
    <name evidence="6 8" type="primary">msrB</name>
    <name evidence="8" type="ORF">GKIL_1854</name>
</gene>
<dbReference type="Gene3D" id="2.170.150.20">
    <property type="entry name" value="Peptide methionine sulfoxide reductase"/>
    <property type="match status" value="1"/>
</dbReference>
<dbReference type="GO" id="GO:0008270">
    <property type="term" value="F:zinc ion binding"/>
    <property type="evidence" value="ECO:0007669"/>
    <property type="project" value="UniProtKB-UniRule"/>
</dbReference>
<dbReference type="GO" id="GO:0033743">
    <property type="term" value="F:peptide-methionine (R)-S-oxide reductase activity"/>
    <property type="evidence" value="ECO:0007669"/>
    <property type="project" value="UniProtKB-UniRule"/>
</dbReference>
<keyword evidence="4 6" id="KW-0560">Oxidoreductase</keyword>
<feature type="binding site" evidence="6">
    <location>
        <position position="97"/>
    </location>
    <ligand>
        <name>Zn(2+)</name>
        <dbReference type="ChEBI" id="CHEBI:29105"/>
    </ligand>
</feature>
<dbReference type="STRING" id="1183438.GKIL_1854"/>
<feature type="binding site" evidence="6">
    <location>
        <position position="51"/>
    </location>
    <ligand>
        <name>Zn(2+)</name>
        <dbReference type="ChEBI" id="CHEBI:29105"/>
    </ligand>
</feature>
<dbReference type="HOGENOM" id="CLU_031040_8_5_3"/>
<protein>
    <recommendedName>
        <fullName evidence="6">Peptide methionine sulfoxide reductase MsrB</fullName>
        <ecNumber evidence="6">1.8.4.12</ecNumber>
    </recommendedName>
    <alternativeName>
        <fullName evidence="6">Peptide-methionine (R)-S-oxide reductase</fullName>
    </alternativeName>
</protein>
<dbReference type="GO" id="GO:0030091">
    <property type="term" value="P:protein repair"/>
    <property type="evidence" value="ECO:0007669"/>
    <property type="project" value="InterPro"/>
</dbReference>
<evidence type="ECO:0000256" key="1">
    <source>
        <dbReference type="ARBA" id="ARBA00007174"/>
    </source>
</evidence>
<dbReference type="PANTHER" id="PTHR10173:SF52">
    <property type="entry name" value="METHIONINE-R-SULFOXIDE REDUCTASE B1"/>
    <property type="match status" value="1"/>
</dbReference>
<evidence type="ECO:0000256" key="4">
    <source>
        <dbReference type="ARBA" id="ARBA00023002"/>
    </source>
</evidence>
<dbReference type="InterPro" id="IPR011057">
    <property type="entry name" value="Mss4-like_sf"/>
</dbReference>
<comment type="catalytic activity">
    <reaction evidence="5 6">
        <text>L-methionyl-[protein] + [thioredoxin]-disulfide + H2O = L-methionyl-(R)-S-oxide-[protein] + [thioredoxin]-dithiol</text>
        <dbReference type="Rhea" id="RHEA:24164"/>
        <dbReference type="Rhea" id="RHEA-COMP:10698"/>
        <dbReference type="Rhea" id="RHEA-COMP:10700"/>
        <dbReference type="Rhea" id="RHEA-COMP:12313"/>
        <dbReference type="Rhea" id="RHEA-COMP:12314"/>
        <dbReference type="ChEBI" id="CHEBI:15377"/>
        <dbReference type="ChEBI" id="CHEBI:16044"/>
        <dbReference type="ChEBI" id="CHEBI:29950"/>
        <dbReference type="ChEBI" id="CHEBI:45764"/>
        <dbReference type="ChEBI" id="CHEBI:50058"/>
        <dbReference type="EC" id="1.8.4.12"/>
    </reaction>
</comment>
<dbReference type="InterPro" id="IPR002579">
    <property type="entry name" value="Met_Sox_Rdtase_MsrB_dom"/>
</dbReference>
<evidence type="ECO:0000259" key="7">
    <source>
        <dbReference type="PROSITE" id="PS51790"/>
    </source>
</evidence>
<dbReference type="EMBL" id="CP003587">
    <property type="protein sequence ID" value="AGY58100.1"/>
    <property type="molecule type" value="Genomic_DNA"/>
</dbReference>
<dbReference type="HAMAP" id="MF_01400">
    <property type="entry name" value="MsrB"/>
    <property type="match status" value="1"/>
</dbReference>
<accession>U5QK83</accession>
<dbReference type="AlphaFoldDB" id="U5QK83"/>
<comment type="cofactor">
    <cofactor evidence="6">
        <name>Zn(2+)</name>
        <dbReference type="ChEBI" id="CHEBI:29105"/>
    </cofactor>
    <text evidence="6">Binds 1 zinc ion per subunit. The zinc ion is important for the structural integrity of the protein.</text>
</comment>
<dbReference type="PROSITE" id="PS51790">
    <property type="entry name" value="MSRB"/>
    <property type="match status" value="1"/>
</dbReference>
<evidence type="ECO:0000256" key="5">
    <source>
        <dbReference type="ARBA" id="ARBA00048488"/>
    </source>
</evidence>
<evidence type="ECO:0000256" key="3">
    <source>
        <dbReference type="ARBA" id="ARBA00022833"/>
    </source>
</evidence>
<dbReference type="Proteomes" id="UP000017396">
    <property type="component" value="Chromosome"/>
</dbReference>
<proteinExistence type="inferred from homology"/>
<dbReference type="eggNOG" id="COG0229">
    <property type="taxonomic scope" value="Bacteria"/>
</dbReference>
<dbReference type="SUPFAM" id="SSF51316">
    <property type="entry name" value="Mss4-like"/>
    <property type="match status" value="1"/>
</dbReference>
<keyword evidence="3 6" id="KW-0862">Zinc</keyword>
<feature type="active site" description="Nucleophile" evidence="6">
    <location>
        <position position="120"/>
    </location>
</feature>
<dbReference type="GO" id="GO:0006979">
    <property type="term" value="P:response to oxidative stress"/>
    <property type="evidence" value="ECO:0007669"/>
    <property type="project" value="InterPro"/>
</dbReference>
<keyword evidence="2 6" id="KW-0479">Metal-binding</keyword>
<dbReference type="OrthoDB" id="4174719at2"/>
<feature type="binding site" evidence="6">
    <location>
        <position position="48"/>
    </location>
    <ligand>
        <name>Zn(2+)</name>
        <dbReference type="ChEBI" id="CHEBI:29105"/>
    </ligand>
</feature>
<dbReference type="FunFam" id="2.170.150.20:FF:000001">
    <property type="entry name" value="Peptide methionine sulfoxide reductase MsrB"/>
    <property type="match status" value="1"/>
</dbReference>
<name>U5QK83_GLOK1</name>
<reference evidence="8 9" key="1">
    <citation type="journal article" date="2013" name="PLoS ONE">
        <title>Cultivation and Complete Genome Sequencing of Gloeobacter kilaueensis sp. nov., from a Lava Cave in Kilauea Caldera, Hawai'i.</title>
        <authorList>
            <person name="Saw J.H."/>
            <person name="Schatz M."/>
            <person name="Brown M.V."/>
            <person name="Kunkel D.D."/>
            <person name="Foster J.S."/>
            <person name="Shick H."/>
            <person name="Christensen S."/>
            <person name="Hou S."/>
            <person name="Wan X."/>
            <person name="Donachie S.P."/>
        </authorList>
    </citation>
    <scope>NUCLEOTIDE SEQUENCE [LARGE SCALE GENOMIC DNA]</scope>
    <source>
        <strain evidence="9">JS</strain>
    </source>
</reference>
<dbReference type="GO" id="GO:0005737">
    <property type="term" value="C:cytoplasm"/>
    <property type="evidence" value="ECO:0007669"/>
    <property type="project" value="TreeGrafter"/>
</dbReference>
<feature type="domain" description="MsrB" evidence="7">
    <location>
        <begin position="9"/>
        <end position="131"/>
    </location>
</feature>